<feature type="domain" description="AAA+ ATPase" evidence="1">
    <location>
        <begin position="200"/>
        <end position="395"/>
    </location>
</feature>
<evidence type="ECO:0000313" key="3">
    <source>
        <dbReference type="Proteomes" id="UP000216991"/>
    </source>
</evidence>
<keyword evidence="3" id="KW-1185">Reference proteome</keyword>
<protein>
    <recommendedName>
        <fullName evidence="1">AAA+ ATPase domain-containing protein</fullName>
    </recommendedName>
</protein>
<sequence length="487" mass="53037">MRIGELLEAAGLVSEADIARAIDRQHAEGGRLGPNLVAVGAISAEELARFCDAMPLEPVTLAETGLTEPFLIDLMLKLLFIGPAETPDDLAMRMQLSPKLITELLEAARRGQLVVALGGGSGALQMRYELTEAGKTRAREAMARSAYTGPAPVPLELHCHWLERQKVTNETIDVASMRHAFDGLEVTDALVDKLGPAVTSGRAVLMYGPPGNGKTSVAQRLNRVFRQIIYIPHAVLVEGQVMTVFDPDVHTPIGQQTLLRPRLFASLHREEADGRFVPCRRPFIVTGGELTMEMLDLRHEAGGNFYVAPLHMKAAGGCLLIDDFGRHMVSPTALLNRWIVPLENRVDYLKLATGKSFRVPFQTVVIFSTNLAPADLMDPAFLRRIPYKLEIGAPSSAVWRRIFMAVAADCGIATDDGAVAAIEHQLTSVHGLELAAYQPRFILDQIVAASRFRGQMPALADDLVALALDNLVVARRNPEDGPTLANM</sequence>
<dbReference type="InterPro" id="IPR027417">
    <property type="entry name" value="P-loop_NTPase"/>
</dbReference>
<dbReference type="Proteomes" id="UP000216991">
    <property type="component" value="Unassembled WGS sequence"/>
</dbReference>
<proteinExistence type="predicted"/>
<dbReference type="AlphaFoldDB" id="A0A255YF44"/>
<dbReference type="Gene3D" id="3.40.50.300">
    <property type="entry name" value="P-loop containing nucleotide triphosphate hydrolases"/>
    <property type="match status" value="1"/>
</dbReference>
<dbReference type="InterPro" id="IPR037257">
    <property type="entry name" value="T2SS_E_N_sf"/>
</dbReference>
<name>A0A255YF44_9SPHN</name>
<dbReference type="RefSeq" id="WP_094473926.1">
    <property type="nucleotide sequence ID" value="NZ_NOXT01000112.1"/>
</dbReference>
<dbReference type="SUPFAM" id="SSF160246">
    <property type="entry name" value="EspE N-terminal domain-like"/>
    <property type="match status" value="1"/>
</dbReference>
<dbReference type="EMBL" id="NOXT01000112">
    <property type="protein sequence ID" value="OYQ27818.1"/>
    <property type="molecule type" value="Genomic_DNA"/>
</dbReference>
<organism evidence="2 3">
    <name type="scientific">Sandarakinorhabdus cyanobacteriorum</name>
    <dbReference type="NCBI Taxonomy" id="1981098"/>
    <lineage>
        <taxon>Bacteria</taxon>
        <taxon>Pseudomonadati</taxon>
        <taxon>Pseudomonadota</taxon>
        <taxon>Alphaproteobacteria</taxon>
        <taxon>Sphingomonadales</taxon>
        <taxon>Sphingosinicellaceae</taxon>
        <taxon>Sandarakinorhabdus</taxon>
    </lineage>
</organism>
<accession>A0A255YF44</accession>
<evidence type="ECO:0000313" key="2">
    <source>
        <dbReference type="EMBL" id="OYQ27818.1"/>
    </source>
</evidence>
<dbReference type="InterPro" id="IPR003593">
    <property type="entry name" value="AAA+_ATPase"/>
</dbReference>
<dbReference type="SUPFAM" id="SSF52540">
    <property type="entry name" value="P-loop containing nucleoside triphosphate hydrolases"/>
    <property type="match status" value="1"/>
</dbReference>
<gene>
    <name evidence="2" type="ORF">CHU93_10100</name>
</gene>
<reference evidence="2 3" key="1">
    <citation type="submission" date="2017-07" db="EMBL/GenBank/DDBJ databases">
        <title>Sandarakinorhabdus cyanobacteriorum sp. nov., a novel bacterium isolated from cyanobacterial aggregates in a eutrophic lake.</title>
        <authorList>
            <person name="Cai H."/>
        </authorList>
    </citation>
    <scope>NUCLEOTIDE SEQUENCE [LARGE SCALE GENOMIC DNA]</scope>
    <source>
        <strain evidence="2 3">TH057</strain>
    </source>
</reference>
<evidence type="ECO:0000259" key="1">
    <source>
        <dbReference type="SMART" id="SM00382"/>
    </source>
</evidence>
<dbReference type="SMART" id="SM00382">
    <property type="entry name" value="AAA"/>
    <property type="match status" value="1"/>
</dbReference>
<dbReference type="OrthoDB" id="9783370at2"/>
<comment type="caution">
    <text evidence="2">The sequence shown here is derived from an EMBL/GenBank/DDBJ whole genome shotgun (WGS) entry which is preliminary data.</text>
</comment>